<dbReference type="Proteomes" id="UP000325641">
    <property type="component" value="Chromosome"/>
</dbReference>
<feature type="transmembrane region" description="Helical" evidence="1">
    <location>
        <begin position="6"/>
        <end position="24"/>
    </location>
</feature>
<organism evidence="2 3">
    <name type="scientific">Bradyrhizobium betae</name>
    <dbReference type="NCBI Taxonomy" id="244734"/>
    <lineage>
        <taxon>Bacteria</taxon>
        <taxon>Pseudomonadati</taxon>
        <taxon>Pseudomonadota</taxon>
        <taxon>Alphaproteobacteria</taxon>
        <taxon>Hyphomicrobiales</taxon>
        <taxon>Nitrobacteraceae</taxon>
        <taxon>Bradyrhizobium</taxon>
    </lineage>
</organism>
<evidence type="ECO:0000313" key="2">
    <source>
        <dbReference type="EMBL" id="QFI73173.1"/>
    </source>
</evidence>
<evidence type="ECO:0000313" key="3">
    <source>
        <dbReference type="Proteomes" id="UP000325641"/>
    </source>
</evidence>
<accession>A0A5P6P6T9</accession>
<keyword evidence="1" id="KW-0472">Membrane</keyword>
<dbReference type="EMBL" id="CP044543">
    <property type="protein sequence ID" value="QFI73173.1"/>
    <property type="molecule type" value="Genomic_DNA"/>
</dbReference>
<dbReference type="RefSeq" id="WP_151645103.1">
    <property type="nucleotide sequence ID" value="NZ_CP044543.1"/>
</dbReference>
<dbReference type="OrthoDB" id="9132976at2"/>
<keyword evidence="1" id="KW-1133">Transmembrane helix</keyword>
<protein>
    <submittedName>
        <fullName evidence="2">Uncharacterized protein</fullName>
    </submittedName>
</protein>
<evidence type="ECO:0000256" key="1">
    <source>
        <dbReference type="SAM" id="Phobius"/>
    </source>
</evidence>
<gene>
    <name evidence="2" type="ORF">F8237_12670</name>
</gene>
<dbReference type="KEGG" id="bbet:F8237_12670"/>
<name>A0A5P6P6T9_9BRAD</name>
<dbReference type="AlphaFoldDB" id="A0A5P6P6T9"/>
<keyword evidence="1" id="KW-0812">Transmembrane</keyword>
<sequence length="152" mass="17741">MPGKKLASWLFGALLLALAGFFIWPTFDRMHGEVTVYNMFCKVNRVAGECKRDQEQTSIPPTFKVFPEQQLVIYWIGDNSPTRYSNCAVRDTINWRCRIGAVNEAKTEYAMVDGQYIETVDPPFLPSTNLFYQVPLWRWWYLRIIESIFGQN</sequence>
<reference evidence="3" key="1">
    <citation type="submission" date="2019-10" db="EMBL/GenBank/DDBJ databases">
        <title>Complete Genome Sequence of Bradyrhizobium betae type strain PL7HG1T.</title>
        <authorList>
            <person name="Bromfield E.S.P."/>
            <person name="Cloutier S."/>
        </authorList>
    </citation>
    <scope>NUCLEOTIDE SEQUENCE [LARGE SCALE GENOMIC DNA]</scope>
    <source>
        <strain evidence="3">PL7HG1</strain>
    </source>
</reference>
<proteinExistence type="predicted"/>